<reference evidence="2" key="1">
    <citation type="submission" date="2020-06" db="EMBL/GenBank/DDBJ databases">
        <title>Unique genomic features of the anaerobic methanotrophic archaea.</title>
        <authorList>
            <person name="Chadwick G.L."/>
            <person name="Skennerton C.T."/>
            <person name="Laso-Perez R."/>
            <person name="Leu A.O."/>
            <person name="Speth D.R."/>
            <person name="Yu H."/>
            <person name="Morgan-Lang C."/>
            <person name="Hatzenpichler R."/>
            <person name="Goudeau D."/>
            <person name="Malmstrom R."/>
            <person name="Brazelton W.J."/>
            <person name="Woyke T."/>
            <person name="Hallam S.J."/>
            <person name="Tyson G.W."/>
            <person name="Wegener G."/>
            <person name="Boetius A."/>
            <person name="Orphan V."/>
        </authorList>
    </citation>
    <scope>NUCLEOTIDE SEQUENCE</scope>
</reference>
<organism evidence="2">
    <name type="scientific">Candidatus Methanophaga sp. ANME-1 ERB7</name>
    <dbReference type="NCBI Taxonomy" id="2759913"/>
    <lineage>
        <taxon>Archaea</taxon>
        <taxon>Methanobacteriati</taxon>
        <taxon>Methanobacteriota</taxon>
        <taxon>Stenosarchaea group</taxon>
        <taxon>Methanomicrobia</taxon>
        <taxon>Candidatus Methanophagales</taxon>
        <taxon>Candidatus Methanophagaceae</taxon>
        <taxon>Candidatus Methanophaga</taxon>
    </lineage>
</organism>
<protein>
    <recommendedName>
        <fullName evidence="3">PKD domain-containing protein</fullName>
    </recommendedName>
</protein>
<sequence length="66" mass="7850">MENKNDGKKNKGATFHNQRRSFRENKNPEADYEATHKYEESREYQIMVKVVDVFENDTNKVITVKV</sequence>
<evidence type="ECO:0000256" key="1">
    <source>
        <dbReference type="SAM" id="MobiDB-lite"/>
    </source>
</evidence>
<gene>
    <name evidence="2" type="ORF">JCABFCCD_00019</name>
</gene>
<accession>A0A7G9Z7Z4</accession>
<proteinExistence type="predicted"/>
<dbReference type="EMBL" id="MT631654">
    <property type="protein sequence ID" value="QNO56378.1"/>
    <property type="molecule type" value="Genomic_DNA"/>
</dbReference>
<dbReference type="AlphaFoldDB" id="A0A7G9Z7Z4"/>
<feature type="region of interest" description="Disordered" evidence="1">
    <location>
        <begin position="1"/>
        <end position="36"/>
    </location>
</feature>
<evidence type="ECO:0008006" key="3">
    <source>
        <dbReference type="Google" id="ProtNLM"/>
    </source>
</evidence>
<name>A0A7G9Z7Z4_9EURY</name>
<evidence type="ECO:0000313" key="2">
    <source>
        <dbReference type="EMBL" id="QNO56378.1"/>
    </source>
</evidence>
<feature type="compositionally biased region" description="Basic and acidic residues" evidence="1">
    <location>
        <begin position="21"/>
        <end position="36"/>
    </location>
</feature>